<dbReference type="Pfam" id="PF25387">
    <property type="entry name" value="ADGRF3_N"/>
    <property type="match status" value="2"/>
</dbReference>
<keyword evidence="6" id="KW-0325">Glycoprotein</keyword>
<dbReference type="CDD" id="cd00054">
    <property type="entry name" value="EGF_CA"/>
    <property type="match status" value="1"/>
</dbReference>
<evidence type="ECO:0000256" key="2">
    <source>
        <dbReference type="ARBA" id="ARBA00022729"/>
    </source>
</evidence>
<keyword evidence="11" id="KW-1185">Reference proteome</keyword>
<keyword evidence="1 7" id="KW-0245">EGF-like domain</keyword>
<proteinExistence type="predicted"/>
<feature type="chain" id="PRO_5043497875" description="EGF-like domain-containing protein" evidence="8">
    <location>
        <begin position="22"/>
        <end position="365"/>
    </location>
</feature>
<evidence type="ECO:0000256" key="8">
    <source>
        <dbReference type="SAM" id="SignalP"/>
    </source>
</evidence>
<feature type="signal peptide" evidence="8">
    <location>
        <begin position="1"/>
        <end position="21"/>
    </location>
</feature>
<evidence type="ECO:0000256" key="1">
    <source>
        <dbReference type="ARBA" id="ARBA00022536"/>
    </source>
</evidence>
<evidence type="ECO:0000256" key="3">
    <source>
        <dbReference type="ARBA" id="ARBA00022737"/>
    </source>
</evidence>
<evidence type="ECO:0000256" key="5">
    <source>
        <dbReference type="ARBA" id="ARBA00023157"/>
    </source>
</evidence>
<dbReference type="InterPro" id="IPR000152">
    <property type="entry name" value="EGF-type_Asp/Asn_hydroxyl_site"/>
</dbReference>
<dbReference type="PROSITE" id="PS00010">
    <property type="entry name" value="ASX_HYDROXYL"/>
    <property type="match status" value="1"/>
</dbReference>
<dbReference type="InterPro" id="IPR001881">
    <property type="entry name" value="EGF-like_Ca-bd_dom"/>
</dbReference>
<gene>
    <name evidence="10" type="ORF">ABG768_014403</name>
</gene>
<accession>A0AAW1Z5F9</accession>
<comment type="caution">
    <text evidence="10">The sequence shown here is derived from an EMBL/GenBank/DDBJ whole genome shotgun (WGS) entry which is preliminary data.</text>
</comment>
<dbReference type="PANTHER" id="PTHR24039">
    <property type="entry name" value="FIBRILLIN-RELATED"/>
    <property type="match status" value="1"/>
</dbReference>
<evidence type="ECO:0000256" key="7">
    <source>
        <dbReference type="PROSITE-ProRule" id="PRU00076"/>
    </source>
</evidence>
<keyword evidence="4" id="KW-0106">Calcium</keyword>
<dbReference type="InterPro" id="IPR018097">
    <property type="entry name" value="EGF_Ca-bd_CS"/>
</dbReference>
<dbReference type="GO" id="GO:0005509">
    <property type="term" value="F:calcium ion binding"/>
    <property type="evidence" value="ECO:0007669"/>
    <property type="project" value="InterPro"/>
</dbReference>
<dbReference type="GO" id="GO:0030855">
    <property type="term" value="P:epithelial cell differentiation"/>
    <property type="evidence" value="ECO:0007669"/>
    <property type="project" value="UniProtKB-ARBA"/>
</dbReference>
<keyword evidence="2 8" id="KW-0732">Signal</keyword>
<dbReference type="AlphaFoldDB" id="A0AAW1Z5F9"/>
<comment type="caution">
    <text evidence="7">Lacks conserved residue(s) required for the propagation of feature annotation.</text>
</comment>
<dbReference type="PROSITE" id="PS01187">
    <property type="entry name" value="EGF_CA"/>
    <property type="match status" value="1"/>
</dbReference>
<reference evidence="10 11" key="1">
    <citation type="submission" date="2024-05" db="EMBL/GenBank/DDBJ databases">
        <title>A high-quality chromosomal-level genome assembly of Topmouth culter (Culter alburnus).</title>
        <authorList>
            <person name="Zhao H."/>
        </authorList>
    </citation>
    <scope>NUCLEOTIDE SEQUENCE [LARGE SCALE GENOMIC DNA]</scope>
    <source>
        <strain evidence="10">CATC2023</strain>
        <tissue evidence="10">Muscle</tissue>
    </source>
</reference>
<feature type="domain" description="EGF-like" evidence="9">
    <location>
        <begin position="255"/>
        <end position="293"/>
    </location>
</feature>
<keyword evidence="3" id="KW-0677">Repeat</keyword>
<dbReference type="InterPro" id="IPR000742">
    <property type="entry name" value="EGF"/>
</dbReference>
<dbReference type="Proteomes" id="UP001479290">
    <property type="component" value="Unassembled WGS sequence"/>
</dbReference>
<evidence type="ECO:0000313" key="10">
    <source>
        <dbReference type="EMBL" id="KAK9956687.1"/>
    </source>
</evidence>
<dbReference type="Pfam" id="PF07645">
    <property type="entry name" value="EGF_CA"/>
    <property type="match status" value="2"/>
</dbReference>
<dbReference type="PROSITE" id="PS50026">
    <property type="entry name" value="EGF_3"/>
    <property type="match status" value="1"/>
</dbReference>
<evidence type="ECO:0000256" key="4">
    <source>
        <dbReference type="ARBA" id="ARBA00022837"/>
    </source>
</evidence>
<keyword evidence="5" id="KW-1015">Disulfide bond</keyword>
<protein>
    <recommendedName>
        <fullName evidence="9">EGF-like domain-containing protein</fullName>
    </recommendedName>
</protein>
<evidence type="ECO:0000256" key="6">
    <source>
        <dbReference type="ARBA" id="ARBA00023180"/>
    </source>
</evidence>
<dbReference type="SUPFAM" id="SSF57196">
    <property type="entry name" value="EGF/Laminin"/>
    <property type="match status" value="2"/>
</dbReference>
<name>A0AAW1Z5F9_CULAL</name>
<dbReference type="FunFam" id="2.10.25.10:FF:000038">
    <property type="entry name" value="Fibrillin 2"/>
    <property type="match status" value="1"/>
</dbReference>
<dbReference type="PANTHER" id="PTHR24039:SF28">
    <property type="entry name" value="EGF-LIKE DOMAIN-CONTAINING PROTEIN"/>
    <property type="match status" value="1"/>
</dbReference>
<evidence type="ECO:0000313" key="11">
    <source>
        <dbReference type="Proteomes" id="UP001479290"/>
    </source>
</evidence>
<dbReference type="InterPro" id="IPR057400">
    <property type="entry name" value="ADGRF3/5_N"/>
</dbReference>
<dbReference type="SMART" id="SM00179">
    <property type="entry name" value="EGF_CA"/>
    <property type="match status" value="2"/>
</dbReference>
<organism evidence="10 11">
    <name type="scientific">Culter alburnus</name>
    <name type="common">Topmouth culter</name>
    <dbReference type="NCBI Taxonomy" id="194366"/>
    <lineage>
        <taxon>Eukaryota</taxon>
        <taxon>Metazoa</taxon>
        <taxon>Chordata</taxon>
        <taxon>Craniata</taxon>
        <taxon>Vertebrata</taxon>
        <taxon>Euteleostomi</taxon>
        <taxon>Actinopterygii</taxon>
        <taxon>Neopterygii</taxon>
        <taxon>Teleostei</taxon>
        <taxon>Ostariophysi</taxon>
        <taxon>Cypriniformes</taxon>
        <taxon>Xenocyprididae</taxon>
        <taxon>Xenocypridinae</taxon>
        <taxon>Culter</taxon>
    </lineage>
</organism>
<dbReference type="InterPro" id="IPR049883">
    <property type="entry name" value="NOTCH1_EGF-like"/>
</dbReference>
<evidence type="ECO:0000259" key="9">
    <source>
        <dbReference type="PROSITE" id="PS50026"/>
    </source>
</evidence>
<dbReference type="Gene3D" id="2.10.25.10">
    <property type="entry name" value="Laminin"/>
    <property type="match status" value="2"/>
</dbReference>
<sequence length="365" mass="40140">MACKILKYLLGVIMAILLNHGCVVETLSFSEINMDLQFNYTDEPVHHIRRRSTDPVEYIMVVEMNVSETVAINKIRSSVTAVTLPLQVDNGTKITALNISTVCSLNQTQYQCKCEDLFVWPNDTCHLYKACDVITDGSCTCINGLPTDGQFCQGEYEYETEIDVSVFDLLLVNYLRNLVRNVSLPLTLSNSINVTDIDMTTVCGLNETVYECKCEEHHFWPNDTCRAFQVCDGIVGGTCGCIQALPSEGPLCQRDIDECLFRLSVCGPNSTCTNELGSYNCSCSGGFTATNSNLPISINNTCTDVNECLKTSEFCGPNSCCTNSFGSYNCSCLSVFTVTNMNQPISTSNWGCARKLDNPTTAVAE</sequence>
<dbReference type="EMBL" id="JAWDJR010000020">
    <property type="protein sequence ID" value="KAK9956687.1"/>
    <property type="molecule type" value="Genomic_DNA"/>
</dbReference>